<evidence type="ECO:0000259" key="1">
    <source>
        <dbReference type="Pfam" id="PF06439"/>
    </source>
</evidence>
<evidence type="ECO:0000313" key="2">
    <source>
        <dbReference type="EMBL" id="GGD62856.1"/>
    </source>
</evidence>
<dbReference type="GO" id="GO:0016787">
    <property type="term" value="F:hydrolase activity"/>
    <property type="evidence" value="ECO:0007669"/>
    <property type="project" value="InterPro"/>
</dbReference>
<dbReference type="Pfam" id="PF06439">
    <property type="entry name" value="3keto-disac_hyd"/>
    <property type="match status" value="1"/>
</dbReference>
<dbReference type="RefSeq" id="WP_188766791.1">
    <property type="nucleotide sequence ID" value="NZ_BMKK01000005.1"/>
</dbReference>
<protein>
    <recommendedName>
        <fullName evidence="1">3-keto-alpha-glucoside-1,2-lyase/3-keto-2-hydroxy-glucal hydratase domain-containing protein</fullName>
    </recommendedName>
</protein>
<comment type="caution">
    <text evidence="2">The sequence shown here is derived from an EMBL/GenBank/DDBJ whole genome shotgun (WGS) entry which is preliminary data.</text>
</comment>
<feature type="domain" description="3-keto-alpha-glucoside-1,2-lyase/3-keto-2-hydroxy-glucal hydratase" evidence="1">
    <location>
        <begin position="23"/>
        <end position="253"/>
    </location>
</feature>
<organism evidence="2 3">
    <name type="scientific">Emticicia aquatilis</name>
    <dbReference type="NCBI Taxonomy" id="1537369"/>
    <lineage>
        <taxon>Bacteria</taxon>
        <taxon>Pseudomonadati</taxon>
        <taxon>Bacteroidota</taxon>
        <taxon>Cytophagia</taxon>
        <taxon>Cytophagales</taxon>
        <taxon>Leadbetterellaceae</taxon>
        <taxon>Emticicia</taxon>
    </lineage>
</organism>
<sequence>MKKVLAFLLFPLLTFAQEVDKKEWKQLFNGKNLDGWKVKIRNYDLNNNYGNTFRVEDGLMKVRYDASAYPAFNERFGHIFYKDKFSYYKIAVEYRFVGDQAIEGPGWATRNSGIMVHGQTPESMGKDQDFPISIEVQLLGGLGKGNRTTCNVCTPGTNIVYQNKLDKRHCINSTSKTYDGDQWVRAEVTVLGDSAIIHYVNGEKVLEYLKPQIGGGNVSGHDEKLMSEVKLLKEGSISLQSESHPVDFRKVELLNLCGCTNPKASNYKSYYVKSDNTTCVYKKKKKK</sequence>
<dbReference type="AlphaFoldDB" id="A0A916YUQ0"/>
<name>A0A916YUQ0_9BACT</name>
<reference evidence="2" key="1">
    <citation type="journal article" date="2014" name="Int. J. Syst. Evol. Microbiol.">
        <title>Complete genome sequence of Corynebacterium casei LMG S-19264T (=DSM 44701T), isolated from a smear-ripened cheese.</title>
        <authorList>
            <consortium name="US DOE Joint Genome Institute (JGI-PGF)"/>
            <person name="Walter F."/>
            <person name="Albersmeier A."/>
            <person name="Kalinowski J."/>
            <person name="Ruckert C."/>
        </authorList>
    </citation>
    <scope>NUCLEOTIDE SEQUENCE</scope>
    <source>
        <strain evidence="2">CGMCC 1.15958</strain>
    </source>
</reference>
<dbReference type="Proteomes" id="UP000609064">
    <property type="component" value="Unassembled WGS sequence"/>
</dbReference>
<accession>A0A916YUQ0</accession>
<reference evidence="2" key="2">
    <citation type="submission" date="2020-09" db="EMBL/GenBank/DDBJ databases">
        <authorList>
            <person name="Sun Q."/>
            <person name="Zhou Y."/>
        </authorList>
    </citation>
    <scope>NUCLEOTIDE SEQUENCE</scope>
    <source>
        <strain evidence="2">CGMCC 1.15958</strain>
    </source>
</reference>
<proteinExistence type="predicted"/>
<dbReference type="InterPro" id="IPR010496">
    <property type="entry name" value="AL/BT2_dom"/>
</dbReference>
<evidence type="ECO:0000313" key="3">
    <source>
        <dbReference type="Proteomes" id="UP000609064"/>
    </source>
</evidence>
<dbReference type="Gene3D" id="2.60.120.560">
    <property type="entry name" value="Exo-inulinase, domain 1"/>
    <property type="match status" value="1"/>
</dbReference>
<dbReference type="EMBL" id="BMKK01000005">
    <property type="protein sequence ID" value="GGD62856.1"/>
    <property type="molecule type" value="Genomic_DNA"/>
</dbReference>
<keyword evidence="3" id="KW-1185">Reference proteome</keyword>
<gene>
    <name evidence="2" type="ORF">GCM10011514_28670</name>
</gene>